<dbReference type="EMBL" id="JACHJP010000004">
    <property type="protein sequence ID" value="MBB4917017.1"/>
    <property type="molecule type" value="Genomic_DNA"/>
</dbReference>
<evidence type="ECO:0000313" key="3">
    <source>
        <dbReference type="Proteomes" id="UP000552644"/>
    </source>
</evidence>
<keyword evidence="3" id="KW-1185">Reference proteome</keyword>
<dbReference type="Proteomes" id="UP000552644">
    <property type="component" value="Unassembled WGS sequence"/>
</dbReference>
<comment type="caution">
    <text evidence="2">The sequence shown here is derived from an EMBL/GenBank/DDBJ whole genome shotgun (WGS) entry which is preliminary data.</text>
</comment>
<gene>
    <name evidence="2" type="ORF">FHS44_004125</name>
</gene>
<organism evidence="2 3">
    <name type="scientific">Streptosporangium saharense</name>
    <dbReference type="NCBI Taxonomy" id="1706840"/>
    <lineage>
        <taxon>Bacteria</taxon>
        <taxon>Bacillati</taxon>
        <taxon>Actinomycetota</taxon>
        <taxon>Actinomycetes</taxon>
        <taxon>Streptosporangiales</taxon>
        <taxon>Streptosporangiaceae</taxon>
        <taxon>Streptosporangium</taxon>
    </lineage>
</organism>
<name>A0A7W7QNV2_9ACTN</name>
<protein>
    <submittedName>
        <fullName evidence="2">Uncharacterized protein</fullName>
    </submittedName>
</protein>
<accession>A0A7W7QNV2</accession>
<evidence type="ECO:0000313" key="2">
    <source>
        <dbReference type="EMBL" id="MBB4917017.1"/>
    </source>
</evidence>
<feature type="region of interest" description="Disordered" evidence="1">
    <location>
        <begin position="95"/>
        <end position="183"/>
    </location>
</feature>
<dbReference type="RefSeq" id="WP_184716952.1">
    <property type="nucleotide sequence ID" value="NZ_JACHJP010000004.1"/>
</dbReference>
<evidence type="ECO:0000256" key="1">
    <source>
        <dbReference type="SAM" id="MobiDB-lite"/>
    </source>
</evidence>
<proteinExistence type="predicted"/>
<feature type="region of interest" description="Disordered" evidence="1">
    <location>
        <begin position="191"/>
        <end position="210"/>
    </location>
</feature>
<sequence length="363" mass="38057">MSKSSAPSSNSDTSTPEGCGCFADAVPLPMGCARCGHSPYAHGCSGQDGHEYVQPSGLLMNARLQARREYGPQILPAPRPPMEVAPNEVVPLVPAQRRPVPEPNPEPGSPAAAPAAHAVPDDLPDLPEAASEPGPVPVPAGDMVTVPASEPVEPVRPARPSLPRQIRRSAPGAPRAGISWARLRRSGLSRPGFRRSAVRPATGRPPRREGRCRALHARAASGAHAAVPYGAHLSLCSPAGQARLAITSSARASDRITEVQIMHNSTPNSPAIPGWRLIVSDTGRYWAIRNRAFPRVALRAGVEPAVDADTFEEVQAAVAEQEDKARTAVANAEKTTFTNAEKTTLAAAEKTVVAAVETTGPVS</sequence>
<dbReference type="AlphaFoldDB" id="A0A7W7QNV2"/>
<reference evidence="2 3" key="1">
    <citation type="submission" date="2020-08" db="EMBL/GenBank/DDBJ databases">
        <title>Genomic Encyclopedia of Type Strains, Phase III (KMG-III): the genomes of soil and plant-associated and newly described type strains.</title>
        <authorList>
            <person name="Whitman W."/>
        </authorList>
    </citation>
    <scope>NUCLEOTIDE SEQUENCE [LARGE SCALE GENOMIC DNA]</scope>
    <source>
        <strain evidence="2 3">CECT 8840</strain>
    </source>
</reference>
<feature type="compositionally biased region" description="Low complexity" evidence="1">
    <location>
        <begin position="109"/>
        <end position="118"/>
    </location>
</feature>